<feature type="domain" description="C2H2-type" evidence="14">
    <location>
        <begin position="237"/>
        <end position="264"/>
    </location>
</feature>
<keyword evidence="9" id="KW-0238">DNA-binding</keyword>
<proteinExistence type="inferred from homology"/>
<dbReference type="FunFam" id="3.30.160.60:FF:000508">
    <property type="entry name" value="Myeloid zinc finger 1"/>
    <property type="match status" value="2"/>
</dbReference>
<feature type="domain" description="C2H2-type" evidence="14">
    <location>
        <begin position="209"/>
        <end position="236"/>
    </location>
</feature>
<keyword evidence="13" id="KW-0472">Membrane</keyword>
<dbReference type="Ensembl" id="ENSCCRT00000159915.1">
    <property type="protein sequence ID" value="ENSCCRP00000178867.1"/>
    <property type="gene ID" value="ENSCCRG00000021715.2"/>
</dbReference>
<dbReference type="GO" id="GO:0005654">
    <property type="term" value="C:nucleoplasm"/>
    <property type="evidence" value="ECO:0007669"/>
    <property type="project" value="TreeGrafter"/>
</dbReference>
<feature type="domain" description="C2H2-type" evidence="14">
    <location>
        <begin position="135"/>
        <end position="162"/>
    </location>
</feature>
<keyword evidence="13" id="KW-1133">Transmembrane helix</keyword>
<keyword evidence="11" id="KW-0539">Nucleus</keyword>
<evidence type="ECO:0000256" key="5">
    <source>
        <dbReference type="ARBA" id="ARBA00022737"/>
    </source>
</evidence>
<reference evidence="15" key="1">
    <citation type="submission" date="2025-08" db="UniProtKB">
        <authorList>
            <consortium name="Ensembl"/>
        </authorList>
    </citation>
    <scope>IDENTIFICATION</scope>
</reference>
<evidence type="ECO:0000256" key="12">
    <source>
        <dbReference type="PROSITE-ProRule" id="PRU00042"/>
    </source>
</evidence>
<dbReference type="GO" id="GO:0001227">
    <property type="term" value="F:DNA-binding transcription repressor activity, RNA polymerase II-specific"/>
    <property type="evidence" value="ECO:0007669"/>
    <property type="project" value="TreeGrafter"/>
</dbReference>
<dbReference type="FunFam" id="3.30.160.60:FF:000097">
    <property type="entry name" value="Zinc finger protein"/>
    <property type="match status" value="1"/>
</dbReference>
<dbReference type="PANTHER" id="PTHR24399">
    <property type="entry name" value="ZINC FINGER AND BTB DOMAIN-CONTAINING"/>
    <property type="match status" value="1"/>
</dbReference>
<dbReference type="PROSITE" id="PS00028">
    <property type="entry name" value="ZINC_FINGER_C2H2_1"/>
    <property type="match status" value="7"/>
</dbReference>
<feature type="transmembrane region" description="Helical" evidence="13">
    <location>
        <begin position="6"/>
        <end position="29"/>
    </location>
</feature>
<evidence type="ECO:0000256" key="10">
    <source>
        <dbReference type="ARBA" id="ARBA00023163"/>
    </source>
</evidence>
<keyword evidence="6 12" id="KW-0863">Zinc-finger</keyword>
<evidence type="ECO:0000256" key="11">
    <source>
        <dbReference type="ARBA" id="ARBA00023242"/>
    </source>
</evidence>
<dbReference type="PANTHER" id="PTHR24399:SF54">
    <property type="entry name" value="GASTRULA ZINC FINGER PROTEIN XLCGF26.1-LIKE-RELATED"/>
    <property type="match status" value="1"/>
</dbReference>
<evidence type="ECO:0000256" key="9">
    <source>
        <dbReference type="ARBA" id="ARBA00023125"/>
    </source>
</evidence>
<evidence type="ECO:0000256" key="7">
    <source>
        <dbReference type="ARBA" id="ARBA00022833"/>
    </source>
</evidence>
<evidence type="ECO:0000256" key="1">
    <source>
        <dbReference type="ARBA" id="ARBA00003767"/>
    </source>
</evidence>
<feature type="domain" description="C2H2-type" evidence="14">
    <location>
        <begin position="181"/>
        <end position="208"/>
    </location>
</feature>
<name>A0A9J8D920_CYPCA</name>
<keyword evidence="4" id="KW-0479">Metal-binding</keyword>
<protein>
    <recommendedName>
        <fullName evidence="14">C2H2-type domain-containing protein</fullName>
    </recommendedName>
</protein>
<dbReference type="Pfam" id="PF13912">
    <property type="entry name" value="zf-C2H2_6"/>
    <property type="match status" value="1"/>
</dbReference>
<dbReference type="SUPFAM" id="SSF57667">
    <property type="entry name" value="beta-beta-alpha zinc fingers"/>
    <property type="match status" value="4"/>
</dbReference>
<dbReference type="Gene3D" id="3.30.160.60">
    <property type="entry name" value="Classic Zinc Finger"/>
    <property type="match status" value="8"/>
</dbReference>
<accession>A0A9J8D920</accession>
<comment type="subcellular location">
    <subcellularLocation>
        <location evidence="2">Nucleus</location>
    </subcellularLocation>
</comment>
<dbReference type="FunFam" id="3.30.160.60:FF:000328">
    <property type="entry name" value="Zinc finger protein 1079"/>
    <property type="match status" value="1"/>
</dbReference>
<evidence type="ECO:0000256" key="2">
    <source>
        <dbReference type="ARBA" id="ARBA00004123"/>
    </source>
</evidence>
<dbReference type="GO" id="GO:0000978">
    <property type="term" value="F:RNA polymerase II cis-regulatory region sequence-specific DNA binding"/>
    <property type="evidence" value="ECO:0007669"/>
    <property type="project" value="TreeGrafter"/>
</dbReference>
<keyword evidence="16" id="KW-1185">Reference proteome</keyword>
<dbReference type="SMART" id="SM00355">
    <property type="entry name" value="ZnF_C2H2"/>
    <property type="match status" value="7"/>
</dbReference>
<feature type="domain" description="C2H2-type" evidence="14">
    <location>
        <begin position="79"/>
        <end position="106"/>
    </location>
</feature>
<keyword evidence="13" id="KW-0812">Transmembrane</keyword>
<keyword evidence="8" id="KW-0805">Transcription regulation</keyword>
<evidence type="ECO:0000259" key="14">
    <source>
        <dbReference type="PROSITE" id="PS50157"/>
    </source>
</evidence>
<comment type="similarity">
    <text evidence="3">Belongs to the krueppel C2H2-type zinc-finger protein family.</text>
</comment>
<evidence type="ECO:0000313" key="15">
    <source>
        <dbReference type="Ensembl" id="ENSCCRP00000178867.1"/>
    </source>
</evidence>
<keyword evidence="10" id="KW-0804">Transcription</keyword>
<evidence type="ECO:0000256" key="6">
    <source>
        <dbReference type="ARBA" id="ARBA00022771"/>
    </source>
</evidence>
<evidence type="ECO:0000256" key="3">
    <source>
        <dbReference type="ARBA" id="ARBA00006991"/>
    </source>
</evidence>
<dbReference type="GO" id="GO:0002682">
    <property type="term" value="P:regulation of immune system process"/>
    <property type="evidence" value="ECO:0007669"/>
    <property type="project" value="TreeGrafter"/>
</dbReference>
<feature type="domain" description="C2H2-type" evidence="14">
    <location>
        <begin position="107"/>
        <end position="134"/>
    </location>
</feature>
<dbReference type="InterPro" id="IPR013087">
    <property type="entry name" value="Znf_C2H2_type"/>
</dbReference>
<feature type="domain" description="C2H2-type" evidence="14">
    <location>
        <begin position="265"/>
        <end position="292"/>
    </location>
</feature>
<dbReference type="GO" id="GO:0001817">
    <property type="term" value="P:regulation of cytokine production"/>
    <property type="evidence" value="ECO:0007669"/>
    <property type="project" value="TreeGrafter"/>
</dbReference>
<dbReference type="Proteomes" id="UP001108240">
    <property type="component" value="Unplaced"/>
</dbReference>
<organism evidence="15 16">
    <name type="scientific">Cyprinus carpio carpio</name>
    <dbReference type="NCBI Taxonomy" id="630221"/>
    <lineage>
        <taxon>Eukaryota</taxon>
        <taxon>Metazoa</taxon>
        <taxon>Chordata</taxon>
        <taxon>Craniata</taxon>
        <taxon>Vertebrata</taxon>
        <taxon>Euteleostomi</taxon>
        <taxon>Actinopterygii</taxon>
        <taxon>Neopterygii</taxon>
        <taxon>Teleostei</taxon>
        <taxon>Ostariophysi</taxon>
        <taxon>Cypriniformes</taxon>
        <taxon>Cyprinidae</taxon>
        <taxon>Cyprininae</taxon>
        <taxon>Cyprinus</taxon>
    </lineage>
</organism>
<dbReference type="Pfam" id="PF00096">
    <property type="entry name" value="zf-C2H2"/>
    <property type="match status" value="6"/>
</dbReference>
<evidence type="ECO:0000256" key="4">
    <source>
        <dbReference type="ARBA" id="ARBA00022723"/>
    </source>
</evidence>
<reference evidence="15" key="2">
    <citation type="submission" date="2025-09" db="UniProtKB">
        <authorList>
            <consortium name="Ensembl"/>
        </authorList>
    </citation>
    <scope>IDENTIFICATION</scope>
</reference>
<dbReference type="PROSITE" id="PS50157">
    <property type="entry name" value="ZINC_FINGER_C2H2_2"/>
    <property type="match status" value="7"/>
</dbReference>
<dbReference type="GO" id="GO:0008270">
    <property type="term" value="F:zinc ion binding"/>
    <property type="evidence" value="ECO:0007669"/>
    <property type="project" value="UniProtKB-KW"/>
</dbReference>
<keyword evidence="7" id="KW-0862">Zinc</keyword>
<dbReference type="GeneTree" id="ENSGT00950000183052"/>
<dbReference type="FunFam" id="3.30.160.60:FF:003172">
    <property type="match status" value="1"/>
</dbReference>
<evidence type="ECO:0000313" key="16">
    <source>
        <dbReference type="Proteomes" id="UP001108240"/>
    </source>
</evidence>
<evidence type="ECO:0000256" key="8">
    <source>
        <dbReference type="ARBA" id="ARBA00023015"/>
    </source>
</evidence>
<evidence type="ECO:0000256" key="13">
    <source>
        <dbReference type="SAM" id="Phobius"/>
    </source>
</evidence>
<dbReference type="GO" id="GO:0042802">
    <property type="term" value="F:identical protein binding"/>
    <property type="evidence" value="ECO:0007669"/>
    <property type="project" value="UniProtKB-ARBA"/>
</dbReference>
<keyword evidence="5" id="KW-0677">Repeat</keyword>
<dbReference type="AlphaFoldDB" id="A0A9J8D920"/>
<comment type="function">
    <text evidence="1">May be involved in transcriptional regulation.</text>
</comment>
<sequence>PVWRSFFFFVVFCDFSLSILMYVVLYLILLKEKSEELNEIKDKDQYKKHDFMGENFFSYSQTKQTSQKKAQKTGAISHFICQQCGKSFTKKGSLEIHVRIHTGEKPYTCQQCGKSFIKKGTLKRHNRIHTGEKPYTCPQCGLSFTQKGTLNRHIRIHTREKPYTCKLLEIHMRIHTGEKPYTCQQCGKSFCQQGNLKIHMGVHTGKKAFICQLCGNSFIKKGNLEVHMRIHTGEKLFICPKCGKSFSQQGNLKVHVRIHTGKKAFICQLCGNSFRCKTSLNNHTRIHSREQFYVSSVKGVSQTGNTVINEWINISAFDILSIGHDLDIFLRWKNAVLQMLDTWLFKERLLSNSTPRFLTFDELTEQPSSLRQRSRLLYAEFLGPIINTSVFSEFIGKKLLVIQFFIMTMHSASFSNWYVSLGLEEI</sequence>
<dbReference type="InterPro" id="IPR036236">
    <property type="entry name" value="Znf_C2H2_sf"/>
</dbReference>
<dbReference type="FunFam" id="3.30.160.60:FF:000625">
    <property type="entry name" value="Zinc finger protein 536"/>
    <property type="match status" value="2"/>
</dbReference>